<keyword evidence="7" id="KW-0653">Protein transport</keyword>
<evidence type="ECO:0000256" key="11">
    <source>
        <dbReference type="ARBA" id="ARBA00023237"/>
    </source>
</evidence>
<evidence type="ECO:0000256" key="2">
    <source>
        <dbReference type="ARBA" id="ARBA00009696"/>
    </source>
</evidence>
<keyword evidence="10" id="KW-0143">Chaperone</keyword>
<proteinExistence type="inferred from homology"/>
<evidence type="ECO:0000313" key="14">
    <source>
        <dbReference type="Proteomes" id="UP000184327"/>
    </source>
</evidence>
<dbReference type="InterPro" id="IPR004565">
    <property type="entry name" value="OM_lipoprot_LolB"/>
</dbReference>
<evidence type="ECO:0000256" key="1">
    <source>
        <dbReference type="ARBA" id="ARBA00004459"/>
    </source>
</evidence>
<keyword evidence="14" id="KW-1185">Reference proteome</keyword>
<dbReference type="AlphaFoldDB" id="A0A1M4TGW9"/>
<evidence type="ECO:0000256" key="3">
    <source>
        <dbReference type="ARBA" id="ARBA00011245"/>
    </source>
</evidence>
<dbReference type="Proteomes" id="UP000184327">
    <property type="component" value="Unassembled WGS sequence"/>
</dbReference>
<accession>A0A1M4TGW9</accession>
<reference evidence="13 14" key="1">
    <citation type="submission" date="2016-11" db="EMBL/GenBank/DDBJ databases">
        <authorList>
            <person name="Jaros S."/>
            <person name="Januszkiewicz K."/>
            <person name="Wedrychowicz H."/>
        </authorList>
    </citation>
    <scope>NUCLEOTIDE SEQUENCE [LARGE SCALE GENOMIC DNA]</scope>
    <source>
        <strain evidence="13 14">DSM 16112</strain>
    </source>
</reference>
<evidence type="ECO:0000256" key="12">
    <source>
        <dbReference type="ARBA" id="ARBA00023288"/>
    </source>
</evidence>
<keyword evidence="12 13" id="KW-0449">Lipoprotein</keyword>
<dbReference type="RefSeq" id="WP_084522656.1">
    <property type="nucleotide sequence ID" value="NZ_FQUZ01000002.1"/>
</dbReference>
<comment type="subcellular location">
    <subcellularLocation>
        <location evidence="1">Cell outer membrane</location>
        <topology evidence="1">Lipid-anchor</topology>
    </subcellularLocation>
</comment>
<dbReference type="Pfam" id="PF03550">
    <property type="entry name" value="LolB"/>
    <property type="match status" value="1"/>
</dbReference>
<protein>
    <recommendedName>
        <fullName evidence="4">Outer-membrane lipoprotein LolB</fullName>
    </recommendedName>
</protein>
<evidence type="ECO:0000313" key="13">
    <source>
        <dbReference type="EMBL" id="SHE43701.1"/>
    </source>
</evidence>
<evidence type="ECO:0000256" key="4">
    <source>
        <dbReference type="ARBA" id="ARBA00016202"/>
    </source>
</evidence>
<dbReference type="GO" id="GO:0015031">
    <property type="term" value="P:protein transport"/>
    <property type="evidence" value="ECO:0007669"/>
    <property type="project" value="UniProtKB-KW"/>
</dbReference>
<evidence type="ECO:0000256" key="9">
    <source>
        <dbReference type="ARBA" id="ARBA00023139"/>
    </source>
</evidence>
<dbReference type="STRING" id="1122156.SAMN02745117_00311"/>
<dbReference type="SUPFAM" id="SSF89392">
    <property type="entry name" value="Prokaryotic lipoproteins and lipoprotein localization factors"/>
    <property type="match status" value="1"/>
</dbReference>
<organism evidence="13 14">
    <name type="scientific">Lampropedia hyalina DSM 16112</name>
    <dbReference type="NCBI Taxonomy" id="1122156"/>
    <lineage>
        <taxon>Bacteria</taxon>
        <taxon>Pseudomonadati</taxon>
        <taxon>Pseudomonadota</taxon>
        <taxon>Betaproteobacteria</taxon>
        <taxon>Burkholderiales</taxon>
        <taxon>Comamonadaceae</taxon>
        <taxon>Lampropedia</taxon>
    </lineage>
</organism>
<dbReference type="InterPro" id="IPR029046">
    <property type="entry name" value="LolA/LolB/LppX"/>
</dbReference>
<gene>
    <name evidence="13" type="ORF">SAMN02745117_00311</name>
</gene>
<keyword evidence="6" id="KW-0732">Signal</keyword>
<comment type="similarity">
    <text evidence="2">Belongs to the LolB family.</text>
</comment>
<dbReference type="Gene3D" id="2.50.20.10">
    <property type="entry name" value="Lipoprotein localisation LolA/LolB/LppX"/>
    <property type="match status" value="1"/>
</dbReference>
<evidence type="ECO:0000256" key="7">
    <source>
        <dbReference type="ARBA" id="ARBA00022927"/>
    </source>
</evidence>
<keyword evidence="11" id="KW-0998">Cell outer membrane</keyword>
<comment type="subunit">
    <text evidence="3">Monomer.</text>
</comment>
<keyword evidence="5" id="KW-0813">Transport</keyword>
<evidence type="ECO:0000256" key="6">
    <source>
        <dbReference type="ARBA" id="ARBA00022729"/>
    </source>
</evidence>
<dbReference type="GO" id="GO:0009279">
    <property type="term" value="C:cell outer membrane"/>
    <property type="evidence" value="ECO:0007669"/>
    <property type="project" value="UniProtKB-SubCell"/>
</dbReference>
<sequence>MAPRCADPLPTTTASMLPRRQWLLRWGSVAAALALSACSLAPRQPYRGRPGHWRGRISIQLEEADRPQSYIASFLLQGHIGHGTLNVYSPIGTTIAQLRWDGRRAELDDGTQITRDRSLDQLLAQVFGTPLPTEALFAWLAGEAAQASGWQVNLERYAQGRIDAIRHSPLPTTRMRIVLHSEE</sequence>
<dbReference type="EMBL" id="FQUZ01000002">
    <property type="protein sequence ID" value="SHE43701.1"/>
    <property type="molecule type" value="Genomic_DNA"/>
</dbReference>
<keyword evidence="9" id="KW-0564">Palmitate</keyword>
<evidence type="ECO:0000256" key="10">
    <source>
        <dbReference type="ARBA" id="ARBA00023186"/>
    </source>
</evidence>
<evidence type="ECO:0000256" key="8">
    <source>
        <dbReference type="ARBA" id="ARBA00023136"/>
    </source>
</evidence>
<dbReference type="OrthoDB" id="5296388at2"/>
<keyword evidence="8" id="KW-0472">Membrane</keyword>
<evidence type="ECO:0000256" key="5">
    <source>
        <dbReference type="ARBA" id="ARBA00022448"/>
    </source>
</evidence>
<name>A0A1M4TGW9_9BURK</name>